<dbReference type="EMBL" id="CAAALY010053992">
    <property type="protein sequence ID" value="VEL21962.1"/>
    <property type="molecule type" value="Genomic_DNA"/>
</dbReference>
<feature type="compositionally biased region" description="Basic residues" evidence="1">
    <location>
        <begin position="19"/>
        <end position="30"/>
    </location>
</feature>
<gene>
    <name evidence="2" type="ORF">PXEA_LOCUS15402</name>
</gene>
<accession>A0A3S5BWQ1</accession>
<feature type="region of interest" description="Disordered" evidence="1">
    <location>
        <begin position="1"/>
        <end position="46"/>
    </location>
</feature>
<sequence>MTPSSDDVHRMMDENSARFHPKRGKKSRGLRQHERQTAASQQDSSVLIGWDRPTSLLFIHFHTKQKSP</sequence>
<protein>
    <submittedName>
        <fullName evidence="2">Uncharacterized protein</fullName>
    </submittedName>
</protein>
<organism evidence="2 3">
    <name type="scientific">Protopolystoma xenopodis</name>
    <dbReference type="NCBI Taxonomy" id="117903"/>
    <lineage>
        <taxon>Eukaryota</taxon>
        <taxon>Metazoa</taxon>
        <taxon>Spiralia</taxon>
        <taxon>Lophotrochozoa</taxon>
        <taxon>Platyhelminthes</taxon>
        <taxon>Monogenea</taxon>
        <taxon>Polyopisthocotylea</taxon>
        <taxon>Polystomatidea</taxon>
        <taxon>Polystomatidae</taxon>
        <taxon>Protopolystoma</taxon>
    </lineage>
</organism>
<evidence type="ECO:0000256" key="1">
    <source>
        <dbReference type="SAM" id="MobiDB-lite"/>
    </source>
</evidence>
<proteinExistence type="predicted"/>
<dbReference type="AlphaFoldDB" id="A0A3S5BWQ1"/>
<dbReference type="Proteomes" id="UP000784294">
    <property type="component" value="Unassembled WGS sequence"/>
</dbReference>
<evidence type="ECO:0000313" key="2">
    <source>
        <dbReference type="EMBL" id="VEL21962.1"/>
    </source>
</evidence>
<name>A0A3S5BWQ1_9PLAT</name>
<feature type="compositionally biased region" description="Basic and acidic residues" evidence="1">
    <location>
        <begin position="1"/>
        <end position="17"/>
    </location>
</feature>
<evidence type="ECO:0000313" key="3">
    <source>
        <dbReference type="Proteomes" id="UP000784294"/>
    </source>
</evidence>
<reference evidence="2" key="1">
    <citation type="submission" date="2018-11" db="EMBL/GenBank/DDBJ databases">
        <authorList>
            <consortium name="Pathogen Informatics"/>
        </authorList>
    </citation>
    <scope>NUCLEOTIDE SEQUENCE</scope>
</reference>
<comment type="caution">
    <text evidence="2">The sequence shown here is derived from an EMBL/GenBank/DDBJ whole genome shotgun (WGS) entry which is preliminary data.</text>
</comment>
<keyword evidence="3" id="KW-1185">Reference proteome</keyword>